<dbReference type="PANTHER" id="PTHR30055">
    <property type="entry name" value="HTH-TYPE TRANSCRIPTIONAL REGULATOR RUTR"/>
    <property type="match status" value="1"/>
</dbReference>
<dbReference type="InterPro" id="IPR003736">
    <property type="entry name" value="PAAI_dom"/>
</dbReference>
<dbReference type="Pfam" id="PF00440">
    <property type="entry name" value="TetR_N"/>
    <property type="match status" value="1"/>
</dbReference>
<proteinExistence type="predicted"/>
<dbReference type="Gene3D" id="3.10.129.10">
    <property type="entry name" value="Hotdog Thioesterase"/>
    <property type="match status" value="1"/>
</dbReference>
<dbReference type="NCBIfam" id="TIGR00369">
    <property type="entry name" value="unchar_dom_1"/>
    <property type="match status" value="1"/>
</dbReference>
<dbReference type="InterPro" id="IPR009057">
    <property type="entry name" value="Homeodomain-like_sf"/>
</dbReference>
<evidence type="ECO:0000256" key="3">
    <source>
        <dbReference type="PROSITE-ProRule" id="PRU00335"/>
    </source>
</evidence>
<gene>
    <name evidence="5" type="ORF">MMAN_24780</name>
</gene>
<feature type="DNA-binding region" description="H-T-H motif" evidence="3">
    <location>
        <begin position="40"/>
        <end position="59"/>
    </location>
</feature>
<dbReference type="InterPro" id="IPR050109">
    <property type="entry name" value="HTH-type_TetR-like_transc_reg"/>
</dbReference>
<feature type="domain" description="HTH tetR-type" evidence="4">
    <location>
        <begin position="17"/>
        <end position="77"/>
    </location>
</feature>
<dbReference type="Gene3D" id="1.10.357.10">
    <property type="entry name" value="Tetracycline Repressor, domain 2"/>
    <property type="match status" value="1"/>
</dbReference>
<keyword evidence="1" id="KW-0378">Hydrolase</keyword>
<dbReference type="InterPro" id="IPR029069">
    <property type="entry name" value="HotDog_dom_sf"/>
</dbReference>
<dbReference type="PANTHER" id="PTHR30055:SF241">
    <property type="entry name" value="TRANSCRIPTIONAL REGULATORY PROTEIN"/>
    <property type="match status" value="1"/>
</dbReference>
<accession>A0ABM7JS05</accession>
<dbReference type="InterPro" id="IPR001647">
    <property type="entry name" value="HTH_TetR"/>
</dbReference>
<dbReference type="EMBL" id="AP022590">
    <property type="protein sequence ID" value="BBY38344.1"/>
    <property type="molecule type" value="Genomic_DNA"/>
</dbReference>
<evidence type="ECO:0000256" key="1">
    <source>
        <dbReference type="ARBA" id="ARBA00022801"/>
    </source>
</evidence>
<dbReference type="InterPro" id="IPR036271">
    <property type="entry name" value="Tet_transcr_reg_TetR-rel_C_sf"/>
</dbReference>
<evidence type="ECO:0000313" key="5">
    <source>
        <dbReference type="EMBL" id="BBY38344.1"/>
    </source>
</evidence>
<keyword evidence="6" id="KW-1185">Reference proteome</keyword>
<dbReference type="InterPro" id="IPR006683">
    <property type="entry name" value="Thioestr_dom"/>
</dbReference>
<reference evidence="5 6" key="1">
    <citation type="journal article" date="2019" name="Emerg. Microbes Infect.">
        <title>Comprehensive subspecies identification of 175 nontuberculous mycobacteria species based on 7547 genomic profiles.</title>
        <authorList>
            <person name="Matsumoto Y."/>
            <person name="Kinjo T."/>
            <person name="Motooka D."/>
            <person name="Nabeya D."/>
            <person name="Jung N."/>
            <person name="Uechi K."/>
            <person name="Horii T."/>
            <person name="Iida T."/>
            <person name="Fujita J."/>
            <person name="Nakamura S."/>
        </authorList>
    </citation>
    <scope>NUCLEOTIDE SEQUENCE [LARGE SCALE GENOMIC DNA]</scope>
    <source>
        <strain evidence="5 6">JCM 18113</strain>
    </source>
</reference>
<evidence type="ECO:0000259" key="4">
    <source>
        <dbReference type="PROSITE" id="PS50977"/>
    </source>
</evidence>
<dbReference type="Proteomes" id="UP000465812">
    <property type="component" value="Chromosome"/>
</dbReference>
<evidence type="ECO:0000256" key="2">
    <source>
        <dbReference type="ARBA" id="ARBA00023125"/>
    </source>
</evidence>
<dbReference type="SUPFAM" id="SSF54637">
    <property type="entry name" value="Thioesterase/thiol ester dehydrase-isomerase"/>
    <property type="match status" value="1"/>
</dbReference>
<dbReference type="PROSITE" id="PS50977">
    <property type="entry name" value="HTH_TETR_2"/>
    <property type="match status" value="1"/>
</dbReference>
<dbReference type="SUPFAM" id="SSF48498">
    <property type="entry name" value="Tetracyclin repressor-like, C-terminal domain"/>
    <property type="match status" value="1"/>
</dbReference>
<evidence type="ECO:0000313" key="6">
    <source>
        <dbReference type="Proteomes" id="UP000465812"/>
    </source>
</evidence>
<sequence length="350" mass="38094">MEEDQSLMADPSDDVEIPRGDRFIKTAVAILGETGRTDFTVQEVVARSKTSLRAFYQHFSSKDELLLALFDRTIAQSVQTWRAETTGLDSTSALKLLIDRLSQQPESSTQHSLNRALTLYNQHLAETRPREYARVLSPLHGLIRDIVGQGITEGVFNPGLDVGASAAIVMQTVMGAQRLHWLGSELNGTPVDDGQLYDFCSRALGIRDTDEESAAPSLGELFSQIGMRPSIRNGEFAMTMPVSPAVVNTSGALQGGLIATLVDVAGGQFGLSYLQPGTTMTTADLFIRYLRPIRQGVAFAVPRMLRSGRRAMVMQIDIYGDCDDELLATATVNFAVIEGATPKLPSWPDA</sequence>
<name>A0ABM7JS05_MYCNT</name>
<organism evidence="5 6">
    <name type="scientific">Mycobacterium mantenii</name>
    <dbReference type="NCBI Taxonomy" id="560555"/>
    <lineage>
        <taxon>Bacteria</taxon>
        <taxon>Bacillati</taxon>
        <taxon>Actinomycetota</taxon>
        <taxon>Actinomycetes</taxon>
        <taxon>Mycobacteriales</taxon>
        <taxon>Mycobacteriaceae</taxon>
        <taxon>Mycobacterium</taxon>
        <taxon>Mycobacterium avium complex (MAC)</taxon>
    </lineage>
</organism>
<dbReference type="Pfam" id="PF03061">
    <property type="entry name" value="4HBT"/>
    <property type="match status" value="1"/>
</dbReference>
<dbReference type="SUPFAM" id="SSF46689">
    <property type="entry name" value="Homeodomain-like"/>
    <property type="match status" value="1"/>
</dbReference>
<protein>
    <recommendedName>
        <fullName evidence="4">HTH tetR-type domain-containing protein</fullName>
    </recommendedName>
</protein>
<keyword evidence="2 3" id="KW-0238">DNA-binding</keyword>
<dbReference type="CDD" id="cd03443">
    <property type="entry name" value="PaaI_thioesterase"/>
    <property type="match status" value="1"/>
</dbReference>